<dbReference type="AlphaFoldDB" id="A0A6I2MSM1"/>
<sequence length="544" mass="60755">MKTTTILKLKRNLIGLSIGILALAFSSPLQSQVVRDHRTKKETDPYTRLKNEAKKTAVQKSRMSPIEISQNDPNWKGKTKAAIKFVPFKLEDKKGNPIPPNRKVTLKNGKVITALQLLNETNALEKKLNSKGYSLRINDEKVVSRTVTDTKFLDGRRSLAPKSIGAFKKEAEVKKFMSLERQVQVAGPSFNGRSQMLTLKPYSSYTQSERDQINKYDFSKVSGKVIAQKTTKRRPFKDFRTKRIGNLAKLYEINKTNNKNWGFGNPDTFRANLEGSITRFAKIYPFDPQNTANNKSEFRVKATSKATGSLLGKSIDILNASCQFHAPSNVSKKMSATISVKALEMNLFPPKSTTFSQQKSFSKTYGRSFDKSFPLRVPILPGLDFVGLIGVKGEVGFEYEAKIERTVASVHAKPLIDLKVYGEGGLSLIGVFEGGVEAELTFIKGELDLNAFAGIFSQNSENIVVGVNHYFGYDIEILSGTISAYGEACSPIDIPFIDDCYRKEHELFKWDGFKDSGTITEGGFEPFTLKNIAKYDETPVFTQE</sequence>
<protein>
    <submittedName>
        <fullName evidence="2">Uncharacterized protein</fullName>
    </submittedName>
</protein>
<dbReference type="Proteomes" id="UP000443153">
    <property type="component" value="Unassembled WGS sequence"/>
</dbReference>
<organism evidence="2 3">
    <name type="scientific">Maribacter luteus</name>
    <dbReference type="NCBI Taxonomy" id="2594478"/>
    <lineage>
        <taxon>Bacteria</taxon>
        <taxon>Pseudomonadati</taxon>
        <taxon>Bacteroidota</taxon>
        <taxon>Flavobacteriia</taxon>
        <taxon>Flavobacteriales</taxon>
        <taxon>Flavobacteriaceae</taxon>
        <taxon>Maribacter</taxon>
    </lineage>
</organism>
<evidence type="ECO:0000313" key="3">
    <source>
        <dbReference type="Proteomes" id="UP000443153"/>
    </source>
</evidence>
<dbReference type="OrthoDB" id="9795316at2"/>
<comment type="caution">
    <text evidence="2">The sequence shown here is derived from an EMBL/GenBank/DDBJ whole genome shotgun (WGS) entry which is preliminary data.</text>
</comment>
<keyword evidence="1" id="KW-0732">Signal</keyword>
<proteinExistence type="predicted"/>
<keyword evidence="3" id="KW-1185">Reference proteome</keyword>
<evidence type="ECO:0000256" key="1">
    <source>
        <dbReference type="SAM" id="SignalP"/>
    </source>
</evidence>
<reference evidence="2 3" key="1">
    <citation type="submission" date="2019-11" db="EMBL/GenBank/DDBJ databases">
        <title>Maribacter lutea sp. nov., a marine bacterium isolated from intertidal sand.</title>
        <authorList>
            <person name="Liu A."/>
        </authorList>
    </citation>
    <scope>NUCLEOTIDE SEQUENCE [LARGE SCALE GENOMIC DNA]</scope>
    <source>
        <strain evidence="2 3">RZ05</strain>
    </source>
</reference>
<evidence type="ECO:0000313" key="2">
    <source>
        <dbReference type="EMBL" id="MRX65545.1"/>
    </source>
</evidence>
<dbReference type="RefSeq" id="WP_154368454.1">
    <property type="nucleotide sequence ID" value="NZ_WKJH01000024.1"/>
</dbReference>
<feature type="signal peptide" evidence="1">
    <location>
        <begin position="1"/>
        <end position="31"/>
    </location>
</feature>
<dbReference type="EMBL" id="WKJH01000024">
    <property type="protein sequence ID" value="MRX65545.1"/>
    <property type="molecule type" value="Genomic_DNA"/>
</dbReference>
<gene>
    <name evidence="2" type="ORF">GJ691_15425</name>
</gene>
<name>A0A6I2MSM1_9FLAO</name>
<accession>A0A6I2MSM1</accession>
<feature type="chain" id="PRO_5026234362" evidence="1">
    <location>
        <begin position="32"/>
        <end position="544"/>
    </location>
</feature>